<evidence type="ECO:0000313" key="1">
    <source>
        <dbReference type="EMBL" id="PPV17685.1"/>
    </source>
</evidence>
<accession>A0A2S7FES4</accession>
<sequence>MIDELKSTYSRCAEHDSLPIGIVIDTGMIFVPSKDGRSHCKDEFTDYEYLMQAVIVATDVICNID</sequence>
<comment type="caution">
    <text evidence="1">The sequence shown here is derived from an EMBL/GenBank/DDBJ whole genome shotgun (WGS) entry which is preliminary data.</text>
</comment>
<dbReference type="RefSeq" id="WP_043665818.1">
    <property type="nucleotide sequence ID" value="NZ_JSEG01000019.1"/>
</dbReference>
<dbReference type="Gene3D" id="3.40.630.10">
    <property type="entry name" value="Zn peptidases"/>
    <property type="match status" value="1"/>
</dbReference>
<dbReference type="SUPFAM" id="SSF53187">
    <property type="entry name" value="Zn-dependent exopeptidases"/>
    <property type="match status" value="1"/>
</dbReference>
<dbReference type="AlphaFoldDB" id="A0A2S7FES4"/>
<reference evidence="1 2" key="1">
    <citation type="submission" date="2016-01" db="EMBL/GenBank/DDBJ databases">
        <title>Characterization of the Clostridium difficile lineages that are prevalent in Hong Kong and China.</title>
        <authorList>
            <person name="Kwok J.S.-L."/>
            <person name="Lam W.-Y."/>
            <person name="Ip M."/>
            <person name="Chan T.-F."/>
            <person name="Hawkey P.M."/>
            <person name="Tsui S.K.-W."/>
        </authorList>
    </citation>
    <scope>NUCLEOTIDE SEQUENCE [LARGE SCALE GENOMIC DNA]</scope>
    <source>
        <strain evidence="1 2">300064</strain>
    </source>
</reference>
<protein>
    <submittedName>
        <fullName evidence="1">Uncharacterized protein</fullName>
    </submittedName>
</protein>
<name>A0A2S7FES4_CLOBU</name>
<dbReference type="EMBL" id="LRDH01000002">
    <property type="protein sequence ID" value="PPV17685.1"/>
    <property type="molecule type" value="Genomic_DNA"/>
</dbReference>
<dbReference type="Proteomes" id="UP000238081">
    <property type="component" value="Unassembled WGS sequence"/>
</dbReference>
<gene>
    <name evidence="1" type="ORF">AWN73_06690</name>
</gene>
<organism evidence="1 2">
    <name type="scientific">Clostridium butyricum</name>
    <dbReference type="NCBI Taxonomy" id="1492"/>
    <lineage>
        <taxon>Bacteria</taxon>
        <taxon>Bacillati</taxon>
        <taxon>Bacillota</taxon>
        <taxon>Clostridia</taxon>
        <taxon>Eubacteriales</taxon>
        <taxon>Clostridiaceae</taxon>
        <taxon>Clostridium</taxon>
    </lineage>
</organism>
<evidence type="ECO:0000313" key="2">
    <source>
        <dbReference type="Proteomes" id="UP000238081"/>
    </source>
</evidence>
<proteinExistence type="predicted"/>